<dbReference type="GO" id="GO:0005524">
    <property type="term" value="F:ATP binding"/>
    <property type="evidence" value="ECO:0007669"/>
    <property type="project" value="TreeGrafter"/>
</dbReference>
<dbReference type="Pfam" id="PF00543">
    <property type="entry name" value="P-II"/>
    <property type="match status" value="1"/>
</dbReference>
<feature type="modified residue" description="O-UMP-tyrosine" evidence="1">
    <location>
        <position position="51"/>
    </location>
</feature>
<sequence>MKKIEAIIRLEMLDDVKNALEAENIVSMSVSEIRGRGRQKGAKLMWRGDEYVREFVPKTKIELVVRDEDTAKVVKIIRETAYTGNIGDGKIFVLPVEEVIRVRTGETGEAAL</sequence>
<gene>
    <name evidence="3" type="ORF">PADEGAKA_00030</name>
</gene>
<accession>A0A7G9Z3U4</accession>
<comment type="similarity">
    <text evidence="2">Belongs to the P(II) protein family.</text>
</comment>
<protein>
    <submittedName>
        <fullName evidence="3">Putative nitrogen regulatory PII-like protein</fullName>
    </submittedName>
</protein>
<dbReference type="SMART" id="SM00938">
    <property type="entry name" value="P-II"/>
    <property type="match status" value="1"/>
</dbReference>
<evidence type="ECO:0000256" key="1">
    <source>
        <dbReference type="PIRSR" id="PIRSR602187-50"/>
    </source>
</evidence>
<dbReference type="GO" id="GO:0005829">
    <property type="term" value="C:cytosol"/>
    <property type="evidence" value="ECO:0007669"/>
    <property type="project" value="TreeGrafter"/>
</dbReference>
<dbReference type="PROSITE" id="PS51343">
    <property type="entry name" value="PII_GLNB_DOM"/>
    <property type="match status" value="1"/>
</dbReference>
<dbReference type="EMBL" id="MT631598">
    <property type="protein sequence ID" value="QNO54928.1"/>
    <property type="molecule type" value="Genomic_DNA"/>
</dbReference>
<evidence type="ECO:0000256" key="2">
    <source>
        <dbReference type="RuleBase" id="RU003936"/>
    </source>
</evidence>
<organism evidence="3">
    <name type="scientific">Candidatus Methanophaga sp. ANME-1 ERB7</name>
    <dbReference type="NCBI Taxonomy" id="2759913"/>
    <lineage>
        <taxon>Archaea</taxon>
        <taxon>Methanobacteriati</taxon>
        <taxon>Methanobacteriota</taxon>
        <taxon>Stenosarchaea group</taxon>
        <taxon>Methanomicrobia</taxon>
        <taxon>Candidatus Methanophagales</taxon>
        <taxon>Candidatus Methanophagaceae</taxon>
        <taxon>Candidatus Methanophaga</taxon>
    </lineage>
</organism>
<keyword evidence="1" id="KW-0597">Phosphoprotein</keyword>
<dbReference type="GO" id="GO:0030234">
    <property type="term" value="F:enzyme regulator activity"/>
    <property type="evidence" value="ECO:0007669"/>
    <property type="project" value="InterPro"/>
</dbReference>
<dbReference type="GO" id="GO:0006808">
    <property type="term" value="P:regulation of nitrogen utilization"/>
    <property type="evidence" value="ECO:0007669"/>
    <property type="project" value="InterPro"/>
</dbReference>
<dbReference type="InterPro" id="IPR002187">
    <property type="entry name" value="N-reg_PII"/>
</dbReference>
<dbReference type="PANTHER" id="PTHR30115">
    <property type="entry name" value="NITROGEN REGULATORY PROTEIN P-II"/>
    <property type="match status" value="1"/>
</dbReference>
<evidence type="ECO:0000313" key="3">
    <source>
        <dbReference type="EMBL" id="QNO54928.1"/>
    </source>
</evidence>
<dbReference type="PRINTS" id="PR00340">
    <property type="entry name" value="PIIGLNB"/>
</dbReference>
<dbReference type="Gene3D" id="3.30.70.120">
    <property type="match status" value="1"/>
</dbReference>
<dbReference type="SUPFAM" id="SSF54913">
    <property type="entry name" value="GlnB-like"/>
    <property type="match status" value="1"/>
</dbReference>
<proteinExistence type="inferred from homology"/>
<dbReference type="InterPro" id="IPR015867">
    <property type="entry name" value="N-reg_PII/ATP_PRibTrfase_C"/>
</dbReference>
<dbReference type="InterPro" id="IPR017918">
    <property type="entry name" value="N-reg_PII_CS"/>
</dbReference>
<dbReference type="InterPro" id="IPR011322">
    <property type="entry name" value="N-reg_PII-like_a/b"/>
</dbReference>
<reference evidence="3" key="1">
    <citation type="submission" date="2020-06" db="EMBL/GenBank/DDBJ databases">
        <title>Unique genomic features of the anaerobic methanotrophic archaea.</title>
        <authorList>
            <person name="Chadwick G.L."/>
            <person name="Skennerton C.T."/>
            <person name="Laso-Perez R."/>
            <person name="Leu A.O."/>
            <person name="Speth D.R."/>
            <person name="Yu H."/>
            <person name="Morgan-Lang C."/>
            <person name="Hatzenpichler R."/>
            <person name="Goudeau D."/>
            <person name="Malmstrom R."/>
            <person name="Brazelton W.J."/>
            <person name="Woyke T."/>
            <person name="Hallam S.J."/>
            <person name="Tyson G.W."/>
            <person name="Wegener G."/>
            <person name="Boetius A."/>
            <person name="Orphan V."/>
        </authorList>
    </citation>
    <scope>NUCLEOTIDE SEQUENCE</scope>
</reference>
<dbReference type="PROSITE" id="PS00638">
    <property type="entry name" value="PII_GLNB_CTER"/>
    <property type="match status" value="1"/>
</dbReference>
<dbReference type="AlphaFoldDB" id="A0A7G9Z3U4"/>
<dbReference type="PANTHER" id="PTHR30115:SF11">
    <property type="entry name" value="NITROGEN REGULATORY PROTEIN P-II HOMOLOG"/>
    <property type="match status" value="1"/>
</dbReference>
<name>A0A7G9Z3U4_9EURY</name>